<evidence type="ECO:0000256" key="1">
    <source>
        <dbReference type="ARBA" id="ARBA00007970"/>
    </source>
</evidence>
<keyword evidence="8" id="KW-1185">Reference proteome</keyword>
<reference evidence="7 8" key="1">
    <citation type="journal article" date="2023" name="Microbiol. Resour. Announc.">
        <title>Complete Genome Sequence of Imperialibacter roseus strain P4T.</title>
        <authorList>
            <person name="Tizabi D.R."/>
            <person name="Bachvaroff T."/>
            <person name="Hill R.T."/>
        </authorList>
    </citation>
    <scope>NUCLEOTIDE SEQUENCE [LARGE SCALE GENOMIC DNA]</scope>
    <source>
        <strain evidence="7 8">P4T</strain>
    </source>
</reference>
<dbReference type="EC" id="2.6.1.9" evidence="7"/>
<dbReference type="Pfam" id="PF00155">
    <property type="entry name" value="Aminotran_1_2"/>
    <property type="match status" value="1"/>
</dbReference>
<dbReference type="PANTHER" id="PTHR43643:SF3">
    <property type="entry name" value="HISTIDINOL-PHOSPHATE AMINOTRANSFERASE"/>
    <property type="match status" value="1"/>
</dbReference>
<keyword evidence="4" id="KW-0663">Pyridoxal phosphate</keyword>
<proteinExistence type="inferred from homology"/>
<evidence type="ECO:0000313" key="8">
    <source>
        <dbReference type="Proteomes" id="UP001302349"/>
    </source>
</evidence>
<keyword evidence="2 7" id="KW-0032">Aminotransferase</keyword>
<dbReference type="PANTHER" id="PTHR43643">
    <property type="entry name" value="HISTIDINOL-PHOSPHATE AMINOTRANSFERASE 2"/>
    <property type="match status" value="1"/>
</dbReference>
<evidence type="ECO:0000256" key="2">
    <source>
        <dbReference type="ARBA" id="ARBA00022576"/>
    </source>
</evidence>
<dbReference type="InterPro" id="IPR015424">
    <property type="entry name" value="PyrdxlP-dep_Trfase"/>
</dbReference>
<evidence type="ECO:0000256" key="5">
    <source>
        <dbReference type="SAM" id="SignalP"/>
    </source>
</evidence>
<feature type="signal peptide" evidence="5">
    <location>
        <begin position="1"/>
        <end position="20"/>
    </location>
</feature>
<dbReference type="InterPro" id="IPR015422">
    <property type="entry name" value="PyrdxlP-dep_Trfase_small"/>
</dbReference>
<gene>
    <name evidence="7" type="ORF">RT717_06370</name>
</gene>
<dbReference type="PROSITE" id="PS51318">
    <property type="entry name" value="TAT"/>
    <property type="match status" value="1"/>
</dbReference>
<comment type="similarity">
    <text evidence="1">Belongs to the class-II pyridoxal-phosphate-dependent aminotransferase family. Histidinol-phosphate aminotransferase subfamily.</text>
</comment>
<dbReference type="GO" id="GO:0004400">
    <property type="term" value="F:histidinol-phosphate transaminase activity"/>
    <property type="evidence" value="ECO:0007669"/>
    <property type="project" value="UniProtKB-EC"/>
</dbReference>
<dbReference type="InterPro" id="IPR015421">
    <property type="entry name" value="PyrdxlP-dep_Trfase_major"/>
</dbReference>
<dbReference type="InterPro" id="IPR004839">
    <property type="entry name" value="Aminotransferase_I/II_large"/>
</dbReference>
<keyword evidence="5" id="KW-0732">Signal</keyword>
<dbReference type="InterPro" id="IPR050106">
    <property type="entry name" value="HistidinolP_aminotransfase"/>
</dbReference>
<dbReference type="Gene3D" id="3.90.1150.10">
    <property type="entry name" value="Aspartate Aminotransferase, domain 1"/>
    <property type="match status" value="1"/>
</dbReference>
<dbReference type="Gene3D" id="3.40.640.10">
    <property type="entry name" value="Type I PLP-dependent aspartate aminotransferase-like (Major domain)"/>
    <property type="match status" value="1"/>
</dbReference>
<dbReference type="RefSeq" id="WP_317490906.1">
    <property type="nucleotide sequence ID" value="NZ_CP136051.1"/>
</dbReference>
<evidence type="ECO:0000256" key="4">
    <source>
        <dbReference type="ARBA" id="ARBA00022898"/>
    </source>
</evidence>
<evidence type="ECO:0000259" key="6">
    <source>
        <dbReference type="Pfam" id="PF00155"/>
    </source>
</evidence>
<dbReference type="CDD" id="cd00609">
    <property type="entry name" value="AAT_like"/>
    <property type="match status" value="1"/>
</dbReference>
<accession>A0ABZ0IWG5</accession>
<dbReference type="Proteomes" id="UP001302349">
    <property type="component" value="Chromosome"/>
</dbReference>
<feature type="chain" id="PRO_5045859668" evidence="5">
    <location>
        <begin position="21"/>
        <end position="388"/>
    </location>
</feature>
<dbReference type="SUPFAM" id="SSF53383">
    <property type="entry name" value="PLP-dependent transferases"/>
    <property type="match status" value="1"/>
</dbReference>
<evidence type="ECO:0000313" key="7">
    <source>
        <dbReference type="EMBL" id="WOK08260.1"/>
    </source>
</evidence>
<feature type="domain" description="Aminotransferase class I/classII large" evidence="6">
    <location>
        <begin position="62"/>
        <end position="380"/>
    </location>
</feature>
<dbReference type="InterPro" id="IPR006311">
    <property type="entry name" value="TAT_signal"/>
</dbReference>
<evidence type="ECO:0000256" key="3">
    <source>
        <dbReference type="ARBA" id="ARBA00022679"/>
    </source>
</evidence>
<keyword evidence="3 7" id="KW-0808">Transferase</keyword>
<protein>
    <submittedName>
        <fullName evidence="7">Histidinol-phosphate transaminase</fullName>
        <ecNumber evidence="7">2.6.1.9</ecNumber>
    </submittedName>
</protein>
<organism evidence="7 8">
    <name type="scientific">Imperialibacter roseus</name>
    <dbReference type="NCBI Taxonomy" id="1324217"/>
    <lineage>
        <taxon>Bacteria</taxon>
        <taxon>Pseudomonadati</taxon>
        <taxon>Bacteroidota</taxon>
        <taxon>Cytophagia</taxon>
        <taxon>Cytophagales</taxon>
        <taxon>Flammeovirgaceae</taxon>
        <taxon>Imperialibacter</taxon>
    </lineage>
</organism>
<sequence>MKTSLTRRQALKAGTLAASAAFVNLPALFAKSPSYNAEFLSMTDEERAFYYFEGQEGVKARLFANENPFGPSEKAIAAITNSLKDSYMYPFDERAELQRKIAAYEGVSEDFILLGSGSTQLLMAAGVAFGMKGGEIVISHPTFDSLPKYAEGVGGKLVKVEVDSGLKQQLGKMADAVNGKTSLVYTVNPMNPTGTQVSGKEMRDFCNSVSDKAPVFVDEAYIDYHPEGLKASTISCVQQGKNVIVCKTFSKVHGFAGLRVGYCVAKPDLLAKMKPFSTGGFDLSRPAVLAATASVDDKAFLSMSVQQTEESKQLLYKGLKAVGANVIPSFTNFAMFPIDMNGSTFLSRMKEKGVLVRSWNFKNQDWCRVSIGRKDEMEAFNKALAQVV</sequence>
<dbReference type="EMBL" id="CP136051">
    <property type="protein sequence ID" value="WOK08260.1"/>
    <property type="molecule type" value="Genomic_DNA"/>
</dbReference>
<name>A0ABZ0IWG5_9BACT</name>